<dbReference type="Proteomes" id="UP000270678">
    <property type="component" value="Chromosome"/>
</dbReference>
<accession>A0A3Q9ICV0</accession>
<dbReference type="AlphaFoldDB" id="A0A3Q9ICV0"/>
<dbReference type="KEGG" id="plut:EI981_13055"/>
<keyword evidence="2" id="KW-1185">Reference proteome</keyword>
<proteinExistence type="predicted"/>
<gene>
    <name evidence="1" type="ORF">EI981_13055</name>
</gene>
<organism evidence="1 2">
    <name type="scientific">Paenibacillus lutimineralis</name>
    <dbReference type="NCBI Taxonomy" id="2707005"/>
    <lineage>
        <taxon>Bacteria</taxon>
        <taxon>Bacillati</taxon>
        <taxon>Bacillota</taxon>
        <taxon>Bacilli</taxon>
        <taxon>Bacillales</taxon>
        <taxon>Paenibacillaceae</taxon>
        <taxon>Paenibacillus</taxon>
    </lineage>
</organism>
<evidence type="ECO:0000313" key="1">
    <source>
        <dbReference type="EMBL" id="AZS15300.1"/>
    </source>
</evidence>
<reference evidence="2" key="1">
    <citation type="submission" date="2018-12" db="EMBL/GenBank/DDBJ databases">
        <title>Complete genome sequence of Paenibacillus sp. MBLB1234.</title>
        <authorList>
            <person name="Nam Y.-D."/>
            <person name="Kang J."/>
            <person name="Chung W.-H."/>
            <person name="Park Y.S."/>
        </authorList>
    </citation>
    <scope>NUCLEOTIDE SEQUENCE [LARGE SCALE GENOMIC DNA]</scope>
    <source>
        <strain evidence="2">MBLB1234</strain>
    </source>
</reference>
<dbReference type="EMBL" id="CP034346">
    <property type="protein sequence ID" value="AZS15300.1"/>
    <property type="molecule type" value="Genomic_DNA"/>
</dbReference>
<dbReference type="OrthoDB" id="2670055at2"/>
<protein>
    <submittedName>
        <fullName evidence="1">Uncharacterized protein</fullName>
    </submittedName>
</protein>
<name>A0A3Q9ICV0_9BACL</name>
<sequence length="138" mass="15828">MHEKLKSEEAALIKQGVQEYLLKLQSEHKDASDNGFLNHQIEVAQAVFDKVLGLRLSQDGKTVSSAEESPEGMLVFKANYKYHGRDKKIRTGDMVVQVWHRDSVKETIKDRLQKERGWEKGWIFVDTIQQMEAIGDAN</sequence>
<evidence type="ECO:0000313" key="2">
    <source>
        <dbReference type="Proteomes" id="UP000270678"/>
    </source>
</evidence>
<dbReference type="RefSeq" id="WP_126998781.1">
    <property type="nucleotide sequence ID" value="NZ_CP034346.1"/>
</dbReference>